<evidence type="ECO:0000256" key="1">
    <source>
        <dbReference type="SAM" id="Coils"/>
    </source>
</evidence>
<dbReference type="RefSeq" id="WP_047678463.1">
    <property type="nucleotide sequence ID" value="NZ_CP017063.1"/>
</dbReference>
<evidence type="ECO:0000256" key="2">
    <source>
        <dbReference type="SAM" id="MobiDB-lite"/>
    </source>
</evidence>
<dbReference type="Proteomes" id="UP000234212">
    <property type="component" value="Unassembled WGS sequence"/>
</dbReference>
<feature type="coiled-coil region" evidence="1">
    <location>
        <begin position="321"/>
        <end position="403"/>
    </location>
</feature>
<gene>
    <name evidence="3" type="ORF">CYJ91_03105</name>
</gene>
<accession>A0AAP8J1L1</accession>
<protein>
    <submittedName>
        <fullName evidence="3">Chromosome partitioning protein ParA</fullName>
    </submittedName>
</protein>
<evidence type="ECO:0000313" key="4">
    <source>
        <dbReference type="Proteomes" id="UP000234212"/>
    </source>
</evidence>
<proteinExistence type="predicted"/>
<dbReference type="EMBL" id="PKJX01000001">
    <property type="protein sequence ID" value="PLA58541.1"/>
    <property type="molecule type" value="Genomic_DNA"/>
</dbReference>
<feature type="coiled-coil region" evidence="1">
    <location>
        <begin position="445"/>
        <end position="472"/>
    </location>
</feature>
<dbReference type="Gene3D" id="1.10.287.1490">
    <property type="match status" value="1"/>
</dbReference>
<dbReference type="AlphaFoldDB" id="A0AAP8J1L1"/>
<feature type="compositionally biased region" description="Polar residues" evidence="2">
    <location>
        <begin position="63"/>
        <end position="79"/>
    </location>
</feature>
<organism evidence="3 4">
    <name type="scientific">Lacticaseibacillus rhamnosus</name>
    <name type="common">Lactobacillus rhamnosus</name>
    <dbReference type="NCBI Taxonomy" id="47715"/>
    <lineage>
        <taxon>Bacteria</taxon>
        <taxon>Bacillati</taxon>
        <taxon>Bacillota</taxon>
        <taxon>Bacilli</taxon>
        <taxon>Lactobacillales</taxon>
        <taxon>Lactobacillaceae</taxon>
        <taxon>Lacticaseibacillus</taxon>
    </lineage>
</organism>
<feature type="region of interest" description="Disordered" evidence="2">
    <location>
        <begin position="63"/>
        <end position="83"/>
    </location>
</feature>
<comment type="caution">
    <text evidence="3">The sequence shown here is derived from an EMBL/GenBank/DDBJ whole genome shotgun (WGS) entry which is preliminary data.</text>
</comment>
<sequence>MTQILVPVSYHLRNFNKYAKLDMQAARNGNLTLIGENAVGKTTLANCFFPMLIDGAITTPSFNPAKNTEKVSQSTSARNSSRDTRTFESMLLGWGPGAMKVRTGYSYVLLRSDQRQVVLGLGATRVQDDPRKPTWWFVVISNETQTPIDLQTTDNKGKSLDKLGFKAANAALGDQLHVFERPEDYREFVATRVYGFSDGKVLGRLANAYRLLASPTLTSGNEKFAPILAALKDAQEGIDPMVIRRVADSQRQVNFYRGLLKRIGEGQRRLKRMKSRIFWHNLNHLQEILLTPYSRLFASNADDRENLIHTEQEVAAYKAQLGDLSQALAEVTTLLEQLRDEKAEQDQLIKRRTQYDEQIATLQGKLDDYQATQAKIKKYQTKLNELMAQHDALTQQLNAHLQTQLAPIKMQLLARTSELNDFSNVMQADAWEEIQTRLSHYLHQLSAAKVQYDGLEETMNRLSADIEITKQMQTKMGDAIDTRVQGFGSGRVHDGLKQDNQTIHEAGAAQMNKQYQPLLDQQTAILAKHPDLKVILKNATILPQLTAIQKQLKPLIKTLSKLQTELRASEGQQSAQQATLDALNGTIDPEFDPAGLQATITRLKAERATLKVDPDLPKRLSATATKQQKLNQQVQSVESEINQRQGTIHVLTANIKSATTRLEEWAADGASKLKTLKPYFPEDVQLKNIDELLVFAHSNRSRIRSSSFGDISEQIGRLIHRHDGQVEDRNALDVLFAERGFPAEASAMRQQRSTSNNGLTVVAFDINDAMRLLREDYAGVEKALAEEKSGNDIAYTTFVQAAVAAISAQYHVMTTYNEILAQGASHQHIKLKVRLSPVEGIAPEAITEACDSQRQQRPHLEALVKQRLEQLANNTEVSDDDDAFFVAAENLLDTRTWSDFQVLIRRRQSGENDFEVVDDKFVQSGGSGAEKAQAMVLPLLLVPKMVLQRSKMRDAPHLVMFDEFADKLDPETAKSFAKTIVNFGFSFIATMPSGAQNKLLADGVDNIVWDVMGSPQQGDGKFHLNRVQQNFIWKKDT</sequence>
<evidence type="ECO:0000313" key="3">
    <source>
        <dbReference type="EMBL" id="PLA58541.1"/>
    </source>
</evidence>
<dbReference type="SUPFAM" id="SSF52540">
    <property type="entry name" value="P-loop containing nucleoside triphosphate hydrolases"/>
    <property type="match status" value="1"/>
</dbReference>
<dbReference type="Pfam" id="PF13558">
    <property type="entry name" value="SbcC_Walker_B"/>
    <property type="match status" value="1"/>
</dbReference>
<dbReference type="InterPro" id="IPR027417">
    <property type="entry name" value="P-loop_NTPase"/>
</dbReference>
<name>A0AAP8J1L1_LACRH</name>
<keyword evidence="1" id="KW-0175">Coiled coil</keyword>
<dbReference type="GeneID" id="69831727"/>
<reference evidence="3 4" key="1">
    <citation type="submission" date="2017-12" db="EMBL/GenBank/DDBJ databases">
        <title>Phylogenetic diversity of female urinary microbiome.</title>
        <authorList>
            <person name="Thomas-White K."/>
            <person name="Wolfe A.J."/>
        </authorList>
    </citation>
    <scope>NUCLEOTIDE SEQUENCE [LARGE SCALE GENOMIC DNA]</scope>
    <source>
        <strain evidence="3 4">UMB0004</strain>
    </source>
</reference>